<reference evidence="2" key="1">
    <citation type="submission" date="2020-06" db="EMBL/GenBank/DDBJ databases">
        <title>Draft genomic sequecing of Geomonas sp. Red745.</title>
        <authorList>
            <person name="Itoh H."/>
            <person name="Xu Z.X."/>
            <person name="Ushijima N."/>
            <person name="Masuda Y."/>
            <person name="Shiratori Y."/>
            <person name="Senoo K."/>
        </authorList>
    </citation>
    <scope>NUCLEOTIDE SEQUENCE [LARGE SCALE GENOMIC DNA]</scope>
    <source>
        <strain evidence="2">Red745</strain>
    </source>
</reference>
<proteinExistence type="predicted"/>
<dbReference type="AlphaFoldDB" id="A0A6V8N8E4"/>
<dbReference type="Proteomes" id="UP000587586">
    <property type="component" value="Unassembled WGS sequence"/>
</dbReference>
<evidence type="ECO:0000313" key="1">
    <source>
        <dbReference type="EMBL" id="GFO68037.1"/>
    </source>
</evidence>
<accession>A0A6V8N8E4</accession>
<dbReference type="RefSeq" id="WP_183360569.1">
    <property type="nucleotide sequence ID" value="NZ_BLXZ01000003.1"/>
</dbReference>
<protein>
    <submittedName>
        <fullName evidence="1">Uncharacterized protein</fullName>
    </submittedName>
</protein>
<name>A0A6V8N8E4_9BACT</name>
<organism evidence="1 2">
    <name type="scientific">Geomonas limicola</name>
    <dbReference type="NCBI Taxonomy" id="2740186"/>
    <lineage>
        <taxon>Bacteria</taxon>
        <taxon>Pseudomonadati</taxon>
        <taxon>Thermodesulfobacteriota</taxon>
        <taxon>Desulfuromonadia</taxon>
        <taxon>Geobacterales</taxon>
        <taxon>Geobacteraceae</taxon>
        <taxon>Geomonas</taxon>
    </lineage>
</organism>
<keyword evidence="2" id="KW-1185">Reference proteome</keyword>
<evidence type="ECO:0000313" key="2">
    <source>
        <dbReference type="Proteomes" id="UP000587586"/>
    </source>
</evidence>
<comment type="caution">
    <text evidence="1">The sequence shown here is derived from an EMBL/GenBank/DDBJ whole genome shotgun (WGS) entry which is preliminary data.</text>
</comment>
<gene>
    <name evidence="1" type="ORF">GMLC_16160</name>
</gene>
<sequence length="156" mass="17335">MADYISALHNGLYAAEAAEIANKEIDSIFEDCNQQLSKASHGKIFIERRKFVETDNNTPLDFLIPANPFKIPQKTLTYWAISAQNPLVPDCKPKQLCKWSQHPAGYPAVISYGKVEHSCADKESLEAALVTLLQNVDVGKIFLTLMAMELPPEEGD</sequence>
<dbReference type="EMBL" id="BLXZ01000003">
    <property type="protein sequence ID" value="GFO68037.1"/>
    <property type="molecule type" value="Genomic_DNA"/>
</dbReference>